<dbReference type="EC" id="3.6.1.66" evidence="10"/>
<dbReference type="GO" id="GO:0036220">
    <property type="term" value="F:ITP diphosphatase activity"/>
    <property type="evidence" value="ECO:0007669"/>
    <property type="project" value="UniProtKB-UniRule"/>
</dbReference>
<keyword evidence="7 10" id="KW-0546">Nucleotide metabolism</keyword>
<dbReference type="Pfam" id="PF01725">
    <property type="entry name" value="Ham1p_like"/>
    <property type="match status" value="1"/>
</dbReference>
<evidence type="ECO:0000256" key="5">
    <source>
        <dbReference type="ARBA" id="ARBA00022801"/>
    </source>
</evidence>
<dbReference type="GO" id="GO:0035870">
    <property type="term" value="F:dITP diphosphatase activity"/>
    <property type="evidence" value="ECO:0007669"/>
    <property type="project" value="UniProtKB-UniRule"/>
</dbReference>
<feature type="binding site" evidence="10">
    <location>
        <position position="70"/>
    </location>
    <ligand>
        <name>substrate</name>
    </ligand>
</feature>
<evidence type="ECO:0000256" key="1">
    <source>
        <dbReference type="ARBA" id="ARBA00008023"/>
    </source>
</evidence>
<dbReference type="AlphaFoldDB" id="A0A4R8GSB7"/>
<dbReference type="GO" id="GO:0000166">
    <property type="term" value="F:nucleotide binding"/>
    <property type="evidence" value="ECO:0007669"/>
    <property type="project" value="UniProtKB-KW"/>
</dbReference>
<evidence type="ECO:0000256" key="2">
    <source>
        <dbReference type="ARBA" id="ARBA00011738"/>
    </source>
</evidence>
<feature type="binding site" evidence="10">
    <location>
        <begin position="152"/>
        <end position="155"/>
    </location>
    <ligand>
        <name>substrate</name>
    </ligand>
</feature>
<dbReference type="PANTHER" id="PTHR11067:SF9">
    <property type="entry name" value="INOSINE TRIPHOSPHATE PYROPHOSPHATASE"/>
    <property type="match status" value="1"/>
</dbReference>
<evidence type="ECO:0000256" key="11">
    <source>
        <dbReference type="RuleBase" id="RU003781"/>
    </source>
</evidence>
<dbReference type="GO" id="GO:0005829">
    <property type="term" value="C:cytosol"/>
    <property type="evidence" value="ECO:0007669"/>
    <property type="project" value="TreeGrafter"/>
</dbReference>
<comment type="catalytic activity">
    <reaction evidence="10">
        <text>ITP + H2O = IMP + diphosphate + H(+)</text>
        <dbReference type="Rhea" id="RHEA:29399"/>
        <dbReference type="ChEBI" id="CHEBI:15377"/>
        <dbReference type="ChEBI" id="CHEBI:15378"/>
        <dbReference type="ChEBI" id="CHEBI:33019"/>
        <dbReference type="ChEBI" id="CHEBI:58053"/>
        <dbReference type="ChEBI" id="CHEBI:61402"/>
        <dbReference type="EC" id="3.6.1.66"/>
    </reaction>
</comment>
<evidence type="ECO:0000313" key="12">
    <source>
        <dbReference type="EMBL" id="TDX48809.1"/>
    </source>
</evidence>
<keyword evidence="5 10" id="KW-0378">Hydrolase</keyword>
<evidence type="ECO:0000256" key="7">
    <source>
        <dbReference type="ARBA" id="ARBA00023080"/>
    </source>
</evidence>
<sequence length="197" mass="21753">MKLFLATGNQHKIDEMKKILANTKIEIISKNDIDSLPEVIEDQDTFIGNALKKAREISNYTGFPTISDDSGLVVEALDGSPGVYSARFAGVDASDKDNNKKLLKLLKNTPKEERGAYFSCAMAFVSPEGEEYTVTGRCDGVIDIEEKGSGGFGYDPLFVPTGYQQSFAELGDEIKNRISHRAKALKKMKDYLLNNKN</sequence>
<dbReference type="InterPro" id="IPR020922">
    <property type="entry name" value="dITP/XTP_pyrophosphatase"/>
</dbReference>
<keyword evidence="4 10" id="KW-0547">Nucleotide-binding</keyword>
<comment type="catalytic activity">
    <reaction evidence="9 10">
        <text>XTP + H2O = XMP + diphosphate + H(+)</text>
        <dbReference type="Rhea" id="RHEA:28610"/>
        <dbReference type="ChEBI" id="CHEBI:15377"/>
        <dbReference type="ChEBI" id="CHEBI:15378"/>
        <dbReference type="ChEBI" id="CHEBI:33019"/>
        <dbReference type="ChEBI" id="CHEBI:57464"/>
        <dbReference type="ChEBI" id="CHEBI:61314"/>
        <dbReference type="EC" id="3.6.1.66"/>
    </reaction>
</comment>
<evidence type="ECO:0000256" key="4">
    <source>
        <dbReference type="ARBA" id="ARBA00022741"/>
    </source>
</evidence>
<accession>A0A4R8GSB7</accession>
<dbReference type="EMBL" id="SOEG01000026">
    <property type="protein sequence ID" value="TDX48809.1"/>
    <property type="molecule type" value="Genomic_DNA"/>
</dbReference>
<comment type="subunit">
    <text evidence="2 10">Homodimer.</text>
</comment>
<dbReference type="Proteomes" id="UP000295832">
    <property type="component" value="Unassembled WGS sequence"/>
</dbReference>
<dbReference type="FunFam" id="3.90.950.10:FF:000001">
    <property type="entry name" value="dITP/XTP pyrophosphatase"/>
    <property type="match status" value="1"/>
</dbReference>
<dbReference type="GO" id="GO:0036222">
    <property type="term" value="F:XTP diphosphatase activity"/>
    <property type="evidence" value="ECO:0007669"/>
    <property type="project" value="UniProtKB-UniRule"/>
</dbReference>
<feature type="binding site" evidence="10">
    <location>
        <begin position="180"/>
        <end position="181"/>
    </location>
    <ligand>
        <name>substrate</name>
    </ligand>
</feature>
<comment type="caution">
    <text evidence="12">The sequence shown here is derived from an EMBL/GenBank/DDBJ whole genome shotgun (WGS) entry which is preliminary data.</text>
</comment>
<evidence type="ECO:0000256" key="8">
    <source>
        <dbReference type="ARBA" id="ARBA00051875"/>
    </source>
</evidence>
<name>A0A4R8GSB7_9FIRM</name>
<feature type="active site" description="Proton acceptor" evidence="10">
    <location>
        <position position="69"/>
    </location>
</feature>
<dbReference type="NCBIfam" id="NF011397">
    <property type="entry name" value="PRK14822.1"/>
    <property type="match status" value="1"/>
</dbReference>
<evidence type="ECO:0000256" key="10">
    <source>
        <dbReference type="HAMAP-Rule" id="MF_01405"/>
    </source>
</evidence>
<keyword evidence="3 10" id="KW-0479">Metal-binding</keyword>
<dbReference type="GO" id="GO:0046872">
    <property type="term" value="F:metal ion binding"/>
    <property type="evidence" value="ECO:0007669"/>
    <property type="project" value="UniProtKB-KW"/>
</dbReference>
<feature type="binding site" evidence="10">
    <location>
        <begin position="7"/>
        <end position="12"/>
    </location>
    <ligand>
        <name>substrate</name>
    </ligand>
</feature>
<evidence type="ECO:0000256" key="9">
    <source>
        <dbReference type="ARBA" id="ARBA00052017"/>
    </source>
</evidence>
<comment type="function">
    <text evidence="10">Pyrophosphatase that catalyzes the hydrolysis of nucleoside triphosphates to their monophosphate derivatives, with a high preference for the non-canonical purine nucleotides XTP (xanthosine triphosphate), dITP (deoxyinosine triphosphate) and ITP. Seems to function as a house-cleaning enzyme that removes non-canonical purine nucleotides from the nucleotide pool, thus preventing their incorporation into DNA/RNA and avoiding chromosomal lesions.</text>
</comment>
<dbReference type="GO" id="GO:0017111">
    <property type="term" value="F:ribonucleoside triphosphate phosphatase activity"/>
    <property type="evidence" value="ECO:0007669"/>
    <property type="project" value="InterPro"/>
</dbReference>
<dbReference type="SUPFAM" id="SSF52972">
    <property type="entry name" value="ITPase-like"/>
    <property type="match status" value="1"/>
</dbReference>
<feature type="binding site" evidence="10">
    <location>
        <position position="175"/>
    </location>
    <ligand>
        <name>substrate</name>
    </ligand>
</feature>
<reference evidence="12 13" key="1">
    <citation type="submission" date="2019-03" db="EMBL/GenBank/DDBJ databases">
        <title>Subsurface microbial communities from deep shales in Ohio and West Virginia, USA.</title>
        <authorList>
            <person name="Wrighton K."/>
        </authorList>
    </citation>
    <scope>NUCLEOTIDE SEQUENCE [LARGE SCALE GENOMIC DNA]</scope>
    <source>
        <strain evidence="12 13">MSL 6dP</strain>
    </source>
</reference>
<evidence type="ECO:0000256" key="3">
    <source>
        <dbReference type="ARBA" id="ARBA00022723"/>
    </source>
</evidence>
<evidence type="ECO:0000313" key="13">
    <source>
        <dbReference type="Proteomes" id="UP000295832"/>
    </source>
</evidence>
<comment type="similarity">
    <text evidence="1 10 11">Belongs to the HAM1 NTPase family.</text>
</comment>
<dbReference type="InterPro" id="IPR002637">
    <property type="entry name" value="RdgB/HAM1"/>
</dbReference>
<dbReference type="InterPro" id="IPR029001">
    <property type="entry name" value="ITPase-like_fam"/>
</dbReference>
<dbReference type="CDD" id="cd00515">
    <property type="entry name" value="HAM1"/>
    <property type="match status" value="1"/>
</dbReference>
<dbReference type="RefSeq" id="WP_134117955.1">
    <property type="nucleotide sequence ID" value="NZ_SOEG01000026.1"/>
</dbReference>
<protein>
    <recommendedName>
        <fullName evidence="10">dITP/XTP pyrophosphatase</fullName>
        <ecNumber evidence="10">3.6.1.66</ecNumber>
    </recommendedName>
    <alternativeName>
        <fullName evidence="10">Non-canonical purine NTP pyrophosphatase</fullName>
    </alternativeName>
    <alternativeName>
        <fullName evidence="10">Non-standard purine NTP pyrophosphatase</fullName>
    </alternativeName>
    <alternativeName>
        <fullName evidence="10">Nucleoside-triphosphate diphosphatase</fullName>
    </alternativeName>
    <alternativeName>
        <fullName evidence="10">Nucleoside-triphosphate pyrophosphatase</fullName>
        <shortName evidence="10">NTPase</shortName>
    </alternativeName>
</protein>
<dbReference type="PANTHER" id="PTHR11067">
    <property type="entry name" value="INOSINE TRIPHOSPHATE PYROPHOSPHATASE/HAM1 PROTEIN"/>
    <property type="match status" value="1"/>
</dbReference>
<dbReference type="Gene3D" id="3.90.950.10">
    <property type="match status" value="1"/>
</dbReference>
<dbReference type="HAMAP" id="MF_01405">
    <property type="entry name" value="Non_canon_purine_NTPase"/>
    <property type="match status" value="1"/>
</dbReference>
<keyword evidence="6 10" id="KW-0460">Magnesium</keyword>
<comment type="catalytic activity">
    <reaction evidence="8 10">
        <text>dITP + H2O = dIMP + diphosphate + H(+)</text>
        <dbReference type="Rhea" id="RHEA:28342"/>
        <dbReference type="ChEBI" id="CHEBI:15377"/>
        <dbReference type="ChEBI" id="CHEBI:15378"/>
        <dbReference type="ChEBI" id="CHEBI:33019"/>
        <dbReference type="ChEBI" id="CHEBI:61194"/>
        <dbReference type="ChEBI" id="CHEBI:61382"/>
        <dbReference type="EC" id="3.6.1.66"/>
    </reaction>
</comment>
<feature type="binding site" evidence="10">
    <location>
        <position position="69"/>
    </location>
    <ligand>
        <name>Mg(2+)</name>
        <dbReference type="ChEBI" id="CHEBI:18420"/>
    </ligand>
</feature>
<organism evidence="12 13">
    <name type="scientific">Orenia marismortui</name>
    <dbReference type="NCBI Taxonomy" id="46469"/>
    <lineage>
        <taxon>Bacteria</taxon>
        <taxon>Bacillati</taxon>
        <taxon>Bacillota</taxon>
        <taxon>Clostridia</taxon>
        <taxon>Halanaerobiales</taxon>
        <taxon>Halobacteroidaceae</taxon>
        <taxon>Orenia</taxon>
    </lineage>
</organism>
<comment type="caution">
    <text evidence="10">Lacks conserved residue(s) required for the propagation of feature annotation.</text>
</comment>
<keyword evidence="13" id="KW-1185">Reference proteome</keyword>
<dbReference type="STRING" id="926561.GCA_000379025_00678"/>
<comment type="cofactor">
    <cofactor evidence="10">
        <name>Mg(2+)</name>
        <dbReference type="ChEBI" id="CHEBI:18420"/>
    </cofactor>
    <text evidence="10">Binds 1 Mg(2+) ion per subunit.</text>
</comment>
<proteinExistence type="inferred from homology"/>
<dbReference type="GO" id="GO:0009117">
    <property type="term" value="P:nucleotide metabolic process"/>
    <property type="evidence" value="ECO:0007669"/>
    <property type="project" value="UniProtKB-KW"/>
</dbReference>
<dbReference type="GO" id="GO:0009146">
    <property type="term" value="P:purine nucleoside triphosphate catabolic process"/>
    <property type="evidence" value="ECO:0007669"/>
    <property type="project" value="UniProtKB-UniRule"/>
</dbReference>
<gene>
    <name evidence="12" type="ORF">C7959_12626</name>
</gene>
<evidence type="ECO:0000256" key="6">
    <source>
        <dbReference type="ARBA" id="ARBA00022842"/>
    </source>
</evidence>
<dbReference type="NCBIfam" id="TIGR00042">
    <property type="entry name" value="RdgB/HAM1 family non-canonical purine NTP pyrophosphatase"/>
    <property type="match status" value="1"/>
</dbReference>